<keyword evidence="5 9" id="KW-0479">Metal-binding</keyword>
<accession>A0A8S0WUZ2</accession>
<evidence type="ECO:0000256" key="9">
    <source>
        <dbReference type="PIRSR" id="PIRSR602401-1"/>
    </source>
</evidence>
<evidence type="ECO:0000256" key="6">
    <source>
        <dbReference type="ARBA" id="ARBA00023002"/>
    </source>
</evidence>
<dbReference type="OrthoDB" id="2789670at2759"/>
<dbReference type="SUPFAM" id="SSF48264">
    <property type="entry name" value="Cytochrome P450"/>
    <property type="match status" value="1"/>
</dbReference>
<feature type="transmembrane region" description="Helical" evidence="11">
    <location>
        <begin position="30"/>
        <end position="55"/>
    </location>
</feature>
<reference evidence="12 13" key="1">
    <citation type="submission" date="2020-01" db="EMBL/GenBank/DDBJ databases">
        <authorList>
            <person name="Gupta K D."/>
        </authorList>
    </citation>
    <scope>NUCLEOTIDE SEQUENCE [LARGE SCALE GENOMIC DNA]</scope>
</reference>
<evidence type="ECO:0000256" key="10">
    <source>
        <dbReference type="RuleBase" id="RU000461"/>
    </source>
</evidence>
<dbReference type="InterPro" id="IPR050364">
    <property type="entry name" value="Cytochrome_P450_fung"/>
</dbReference>
<evidence type="ECO:0000256" key="5">
    <source>
        <dbReference type="ARBA" id="ARBA00022723"/>
    </source>
</evidence>
<proteinExistence type="inferred from homology"/>
<comment type="caution">
    <text evidence="12">The sequence shown here is derived from an EMBL/GenBank/DDBJ whole genome shotgun (WGS) entry which is preliminary data.</text>
</comment>
<comment type="cofactor">
    <cofactor evidence="1 9">
        <name>heme</name>
        <dbReference type="ChEBI" id="CHEBI:30413"/>
    </cofactor>
</comment>
<dbReference type="GO" id="GO:0020037">
    <property type="term" value="F:heme binding"/>
    <property type="evidence" value="ECO:0007669"/>
    <property type="project" value="InterPro"/>
</dbReference>
<dbReference type="PROSITE" id="PS00086">
    <property type="entry name" value="CYTOCHROME_P450"/>
    <property type="match status" value="1"/>
</dbReference>
<feature type="binding site" description="axial binding residue" evidence="9">
    <location>
        <position position="471"/>
    </location>
    <ligand>
        <name>heme</name>
        <dbReference type="ChEBI" id="CHEBI:30413"/>
    </ligand>
    <ligandPart>
        <name>Fe</name>
        <dbReference type="ChEBI" id="CHEBI:18248"/>
    </ligandPart>
</feature>
<keyword evidence="6 10" id="KW-0560">Oxidoreductase</keyword>
<dbReference type="Gene3D" id="1.10.630.10">
    <property type="entry name" value="Cytochrome P450"/>
    <property type="match status" value="1"/>
</dbReference>
<dbReference type="GO" id="GO:0005506">
    <property type="term" value="F:iron ion binding"/>
    <property type="evidence" value="ECO:0007669"/>
    <property type="project" value="InterPro"/>
</dbReference>
<dbReference type="InterPro" id="IPR036396">
    <property type="entry name" value="Cyt_P450_sf"/>
</dbReference>
<comment type="pathway">
    <text evidence="2">Secondary metabolite biosynthesis.</text>
</comment>
<gene>
    <name evidence="12" type="ORF">AAE3_LOCUS8481</name>
</gene>
<dbReference type="AlphaFoldDB" id="A0A8S0WUZ2"/>
<keyword evidence="4 9" id="KW-0349">Heme</keyword>
<evidence type="ECO:0000313" key="12">
    <source>
        <dbReference type="EMBL" id="CAA7266296.1"/>
    </source>
</evidence>
<dbReference type="GO" id="GO:0016705">
    <property type="term" value="F:oxidoreductase activity, acting on paired donors, with incorporation or reduction of molecular oxygen"/>
    <property type="evidence" value="ECO:0007669"/>
    <property type="project" value="InterPro"/>
</dbReference>
<dbReference type="GO" id="GO:0004497">
    <property type="term" value="F:monooxygenase activity"/>
    <property type="evidence" value="ECO:0007669"/>
    <property type="project" value="UniProtKB-KW"/>
</dbReference>
<evidence type="ECO:0000256" key="8">
    <source>
        <dbReference type="ARBA" id="ARBA00023033"/>
    </source>
</evidence>
<dbReference type="CDD" id="cd11065">
    <property type="entry name" value="CYP64-like"/>
    <property type="match status" value="1"/>
</dbReference>
<evidence type="ECO:0000256" key="11">
    <source>
        <dbReference type="SAM" id="Phobius"/>
    </source>
</evidence>
<evidence type="ECO:0000313" key="13">
    <source>
        <dbReference type="Proteomes" id="UP000467700"/>
    </source>
</evidence>
<evidence type="ECO:0008006" key="14">
    <source>
        <dbReference type="Google" id="ProtNLM"/>
    </source>
</evidence>
<evidence type="ECO:0000256" key="1">
    <source>
        <dbReference type="ARBA" id="ARBA00001971"/>
    </source>
</evidence>
<evidence type="ECO:0000256" key="2">
    <source>
        <dbReference type="ARBA" id="ARBA00005179"/>
    </source>
</evidence>
<dbReference type="Proteomes" id="UP000467700">
    <property type="component" value="Unassembled WGS sequence"/>
</dbReference>
<keyword evidence="8 10" id="KW-0503">Monooxygenase</keyword>
<dbReference type="PANTHER" id="PTHR46300">
    <property type="entry name" value="P450, PUTATIVE (EUROFUNG)-RELATED-RELATED"/>
    <property type="match status" value="1"/>
</dbReference>
<keyword evidence="7 9" id="KW-0408">Iron</keyword>
<organism evidence="12 13">
    <name type="scientific">Cyclocybe aegerita</name>
    <name type="common">Black poplar mushroom</name>
    <name type="synonym">Agrocybe aegerita</name>
    <dbReference type="NCBI Taxonomy" id="1973307"/>
    <lineage>
        <taxon>Eukaryota</taxon>
        <taxon>Fungi</taxon>
        <taxon>Dikarya</taxon>
        <taxon>Basidiomycota</taxon>
        <taxon>Agaricomycotina</taxon>
        <taxon>Agaricomycetes</taxon>
        <taxon>Agaricomycetidae</taxon>
        <taxon>Agaricales</taxon>
        <taxon>Agaricineae</taxon>
        <taxon>Bolbitiaceae</taxon>
        <taxon>Cyclocybe</taxon>
    </lineage>
</organism>
<dbReference type="PANTHER" id="PTHR46300:SF7">
    <property type="entry name" value="P450, PUTATIVE (EUROFUNG)-RELATED"/>
    <property type="match status" value="1"/>
</dbReference>
<dbReference type="Pfam" id="PF00067">
    <property type="entry name" value="p450"/>
    <property type="match status" value="1"/>
</dbReference>
<keyword evidence="13" id="KW-1185">Reference proteome</keyword>
<evidence type="ECO:0000256" key="4">
    <source>
        <dbReference type="ARBA" id="ARBA00022617"/>
    </source>
</evidence>
<evidence type="ECO:0000256" key="3">
    <source>
        <dbReference type="ARBA" id="ARBA00010617"/>
    </source>
</evidence>
<dbReference type="InterPro" id="IPR017972">
    <property type="entry name" value="Cyt_P450_CS"/>
</dbReference>
<protein>
    <recommendedName>
        <fullName evidence="14">Cytochrome P450</fullName>
    </recommendedName>
</protein>
<keyword evidence="11" id="KW-0812">Transmembrane</keyword>
<keyword evidence="11" id="KW-1133">Transmembrane helix</keyword>
<name>A0A8S0WUZ2_CYCAE</name>
<comment type="similarity">
    <text evidence="3 10">Belongs to the cytochrome P450 family.</text>
</comment>
<dbReference type="PRINTS" id="PR00463">
    <property type="entry name" value="EP450I"/>
</dbReference>
<evidence type="ECO:0000256" key="7">
    <source>
        <dbReference type="ARBA" id="ARBA00023004"/>
    </source>
</evidence>
<dbReference type="InterPro" id="IPR001128">
    <property type="entry name" value="Cyt_P450"/>
</dbReference>
<dbReference type="EMBL" id="CACVBS010000053">
    <property type="protein sequence ID" value="CAA7266296.1"/>
    <property type="molecule type" value="Genomic_DNA"/>
</dbReference>
<keyword evidence="11" id="KW-0472">Membrane</keyword>
<sequence>MNIFKKPEMLLWIREMRSFIKRGSASDRPFLFASIMARLLTILDVALLFFGVFLVNRLVKRKSALLMPPGPRRLPLLENLLDMPTTHEWLKFSEWGEKWGTIVSLSILGQPIIIVNSAKTATEMLDKKSSIYSDRPVVVMGGELVGWKDTLVMLAYGERFRNYRRMLHHVVGTPAAVSEFYQVEEKETRHFLTLVLAEPDLLAEHIRRTAGAIILRIAYGYDIEGNHDPLVKLADEATEQFSLSTAPGGFLVNLVPPLRYLPSWFPGAGFKKTAKLWAQTLNAMTNNPHEWVKEQMRNGTAEMSFVSRLLEEESTEPTPEREHEIKWSAASLYSGGADTTVSSIYAFFLAMVLFPEVMRKAQQELDAVVGPNRLPTFSDRENLPYVNALTSEVLRWHTVAPTAAPHRVTEDNIHDGYLIPKGALVIPNVWQMSHDPKVYSDPFAFKPERYLGAHPEPDPREVCFGFGRRICPGRILADASIFLSCAMSLAVFNIRKTAKDDTPFKHPHEQTTGIISHPLPFKCVISPRSPKAKSLIMTEEL</sequence>
<dbReference type="InterPro" id="IPR002401">
    <property type="entry name" value="Cyt_P450_E_grp-I"/>
</dbReference>